<comment type="similarity">
    <text evidence="1">Belongs to the acyl-CoA dehydrogenase family.</text>
</comment>
<dbReference type="EMBL" id="FMSH01000118">
    <property type="protein sequence ID" value="SCU74820.1"/>
    <property type="molecule type" value="Genomic_DNA"/>
</dbReference>
<keyword evidence="2" id="KW-0285">Flavoprotein</keyword>
<evidence type="ECO:0000259" key="5">
    <source>
        <dbReference type="Pfam" id="PF00441"/>
    </source>
</evidence>
<dbReference type="PANTHER" id="PTHR43884:SF20">
    <property type="entry name" value="ACYL-COA DEHYDROGENASE FADE28"/>
    <property type="match status" value="1"/>
</dbReference>
<evidence type="ECO:0000256" key="2">
    <source>
        <dbReference type="ARBA" id="ARBA00022630"/>
    </source>
</evidence>
<protein>
    <submittedName>
        <fullName evidence="6">Acyl-CoA dehydrogenase, C-terminal domain protein</fullName>
    </submittedName>
</protein>
<dbReference type="InterPro" id="IPR036250">
    <property type="entry name" value="AcylCo_DH-like_C"/>
</dbReference>
<dbReference type="Pfam" id="PF00441">
    <property type="entry name" value="Acyl-CoA_dh_1"/>
    <property type="match status" value="1"/>
</dbReference>
<dbReference type="Gene3D" id="1.20.140.10">
    <property type="entry name" value="Butyryl-CoA Dehydrogenase, subunit A, domain 3"/>
    <property type="match status" value="1"/>
</dbReference>
<evidence type="ECO:0000256" key="3">
    <source>
        <dbReference type="ARBA" id="ARBA00022827"/>
    </source>
</evidence>
<evidence type="ECO:0000313" key="6">
    <source>
        <dbReference type="EMBL" id="SCU74820.1"/>
    </source>
</evidence>
<accession>A0A1K0J6V3</accession>
<sequence length="324" mass="34287">MSQDDKGLRPEEFGEAAEAAIADALSRPVDEHARVLAAAGLFGVCAAEDDGGLGLPLDFAVPVVQAAGRLRLRFALAEQIVLARHLPDPAQRAALVEGHRRGTIALQGRLGDGWTGHARQAAQADWLLLRTAAGDGAVLVDLAGMPCRPDPSLDPEEPNTWLDLSGATVLAQLDAHAATALWRDLDLVLAASAHGGADGALQAAVSHTGTRVQFGAPLSSRQAVRHWLARMKLFHEASGAAIARALLPDEWGRERSARSALALNLQHAAFIIEKAIHLHGGMGFTWELPLHRALREVRGLDAACGADALARQLGRDFITAQETA</sequence>
<evidence type="ECO:0000256" key="4">
    <source>
        <dbReference type="ARBA" id="ARBA00023002"/>
    </source>
</evidence>
<dbReference type="InterPro" id="IPR009075">
    <property type="entry name" value="AcylCo_DH/oxidase_C"/>
</dbReference>
<reference evidence="6" key="1">
    <citation type="submission" date="2016-09" db="EMBL/GenBank/DDBJ databases">
        <authorList>
            <person name="Capua I."/>
            <person name="De Benedictis P."/>
            <person name="Joannis T."/>
            <person name="Lombin L.H."/>
            <person name="Cattoli G."/>
        </authorList>
    </citation>
    <scope>NUCLEOTIDE SEQUENCE</scope>
    <source>
        <strain evidence="6">B9</strain>
    </source>
</reference>
<dbReference type="PANTHER" id="PTHR43884">
    <property type="entry name" value="ACYL-COA DEHYDROGENASE"/>
    <property type="match status" value="1"/>
</dbReference>
<organism evidence="6">
    <name type="scientific">Cupriavidus necator</name>
    <name type="common">Alcaligenes eutrophus</name>
    <name type="synonym">Ralstonia eutropha</name>
    <dbReference type="NCBI Taxonomy" id="106590"/>
    <lineage>
        <taxon>Bacteria</taxon>
        <taxon>Pseudomonadati</taxon>
        <taxon>Pseudomonadota</taxon>
        <taxon>Betaproteobacteria</taxon>
        <taxon>Burkholderiales</taxon>
        <taxon>Burkholderiaceae</taxon>
        <taxon>Cupriavidus</taxon>
    </lineage>
</organism>
<dbReference type="GO" id="GO:0003995">
    <property type="term" value="F:acyl-CoA dehydrogenase activity"/>
    <property type="evidence" value="ECO:0007669"/>
    <property type="project" value="TreeGrafter"/>
</dbReference>
<dbReference type="InterPro" id="IPR009100">
    <property type="entry name" value="AcylCoA_DH/oxidase_NM_dom_sf"/>
</dbReference>
<dbReference type="SUPFAM" id="SSF47203">
    <property type="entry name" value="Acyl-CoA dehydrogenase C-terminal domain-like"/>
    <property type="match status" value="1"/>
</dbReference>
<keyword evidence="4" id="KW-0560">Oxidoreductase</keyword>
<dbReference type="AlphaFoldDB" id="A0A1K0J6V3"/>
<name>A0A1K0J6V3_CUPNE</name>
<gene>
    <name evidence="6" type="ORF">CNECB9_2040006</name>
</gene>
<evidence type="ECO:0000256" key="1">
    <source>
        <dbReference type="ARBA" id="ARBA00009347"/>
    </source>
</evidence>
<proteinExistence type="inferred from homology"/>
<dbReference type="RefSeq" id="WP_340522619.1">
    <property type="nucleotide sequence ID" value="NZ_FMSH01000118.1"/>
</dbReference>
<keyword evidence="3" id="KW-0274">FAD</keyword>
<dbReference type="SUPFAM" id="SSF56645">
    <property type="entry name" value="Acyl-CoA dehydrogenase NM domain-like"/>
    <property type="match status" value="1"/>
</dbReference>
<feature type="domain" description="Acyl-CoA dehydrogenase/oxidase C-terminal" evidence="5">
    <location>
        <begin position="188"/>
        <end position="312"/>
    </location>
</feature>